<evidence type="ECO:0000313" key="2">
    <source>
        <dbReference type="EMBL" id="ADK31414.1"/>
    </source>
</evidence>
<evidence type="ECO:0000259" key="1">
    <source>
        <dbReference type="Pfam" id="PF07693"/>
    </source>
</evidence>
<dbReference type="Gene3D" id="3.40.50.300">
    <property type="entry name" value="P-loop containing nucleotide triphosphate hydrolases"/>
    <property type="match status" value="1"/>
</dbReference>
<dbReference type="KEGG" id="bpo:BP951000_1430"/>
<dbReference type="SUPFAM" id="SSF52540">
    <property type="entry name" value="P-loop containing nucleoside triphosphate hydrolases"/>
    <property type="match status" value="1"/>
</dbReference>
<feature type="domain" description="KAP NTPase" evidence="1">
    <location>
        <begin position="5"/>
        <end position="235"/>
    </location>
</feature>
<dbReference type="EMBL" id="CP002025">
    <property type="protein sequence ID" value="ADK31414.1"/>
    <property type="molecule type" value="Genomic_DNA"/>
</dbReference>
<evidence type="ECO:0000313" key="3">
    <source>
        <dbReference type="Proteomes" id="UP000000332"/>
    </source>
</evidence>
<dbReference type="InParanoid" id="D8IE41"/>
<accession>D8IE41</accession>
<sequence length="685" mass="82354">MHDKIENVIKNYINTKYTEYAILINGEWGAGKTYFVNNFIDNLKESYNDKLKPIYCSLAGIDDIDKFLEEIFIQAIILNYTNSSIGNIGKLTYKNLPIVIKSIKLFPVPLINKFSDLAKEFPTLINNIMNENAASFENIVVFIDDVERLSNKIQFEDALYRIYEYLMLKKIKVIFVCNEKKLYERENNNKSYAAIKEKIIRHTINFYKIDSNSFLEKILDIFNNIKSSRTNPDYKNYTKYNLYTNYFNEDDHIKKIANIFIDRKHLNLRTFFAYLDMSKEIFDIEELKNNNDILEGALLTLALTLIECNNGNKENFKKFIDNIENDILDYIDNKQNYELEEYEKYKKDINELNYNFYFINNNSIQDIFNYVDTGYLSTEKIVSYVKYLELNKEFNKFYKEYRIIEIDYLYTVNEVKEAFKHIIAILDECDKNNKLSKDSEYIKQIHYLNTNYLYKYSDEKLKIYKNEIDYINNILNKFNVGNMIDNLTDEQIIFLWNEREYRNNDSIITKEKLEYLYNYVKEKIIDEIIKIFDCREAGKFLSHNPIYKRIRIIELLYDDMFLSKLRINPYDINIIIGIVEINIFQVNNSYSYFRENILVIEKLREYITEKTYEDYNIREMSYKLNYMLSNCEKHIIDNLNYDNLDKAYKEIKNEEEKKIIMKKIDELFEKGNAPAIEFKNKENNK</sequence>
<dbReference type="AlphaFoldDB" id="D8IE41"/>
<dbReference type="RefSeq" id="WP_013244364.1">
    <property type="nucleotide sequence ID" value="NC_014330.1"/>
</dbReference>
<dbReference type="HOGENOM" id="CLU_465213_0_0_12"/>
<protein>
    <submittedName>
        <fullName evidence="2">Putative KAP NTPase P-loop domain-containing protein</fullName>
    </submittedName>
</protein>
<gene>
    <name evidence="2" type="ordered locus">BP951000_1430</name>
</gene>
<dbReference type="Proteomes" id="UP000000332">
    <property type="component" value="Chromosome"/>
</dbReference>
<proteinExistence type="predicted"/>
<dbReference type="Pfam" id="PF07693">
    <property type="entry name" value="KAP_NTPase"/>
    <property type="match status" value="1"/>
</dbReference>
<dbReference type="InterPro" id="IPR011646">
    <property type="entry name" value="KAP_P-loop"/>
</dbReference>
<keyword evidence="3" id="KW-1185">Reference proteome</keyword>
<dbReference type="eggNOG" id="COG4928">
    <property type="taxonomic scope" value="Bacteria"/>
</dbReference>
<reference evidence="2 3" key="1">
    <citation type="journal article" date="2010" name="PLoS ONE">
        <title>The complete genome sequence of the pathogenic intestinal spirochete Brachyspira pilosicoli and comparison with other Brachyspira genomes.</title>
        <authorList>
            <person name="Wanchanthuek P."/>
            <person name="Bellgard M.I."/>
            <person name="La T."/>
            <person name="Ryan K."/>
            <person name="Moolhuijzen P."/>
            <person name="Chapman B."/>
            <person name="Black M."/>
            <person name="Schibeci D."/>
            <person name="Hunter A."/>
            <person name="Barrero R."/>
            <person name="Phillips N.D."/>
            <person name="Hampson D.J."/>
        </authorList>
    </citation>
    <scope>NUCLEOTIDE SEQUENCE [LARGE SCALE GENOMIC DNA]</scope>
    <source>
        <strain evidence="3">ATCC BAA-1826 / 95/1000</strain>
    </source>
</reference>
<dbReference type="InterPro" id="IPR027417">
    <property type="entry name" value="P-loop_NTPase"/>
</dbReference>
<dbReference type="GeneID" id="56439994"/>
<organism evidence="2 3">
    <name type="scientific">Brachyspira pilosicoli (strain ATCC BAA-1826 / 95/1000)</name>
    <dbReference type="NCBI Taxonomy" id="759914"/>
    <lineage>
        <taxon>Bacteria</taxon>
        <taxon>Pseudomonadati</taxon>
        <taxon>Spirochaetota</taxon>
        <taxon>Spirochaetia</taxon>
        <taxon>Brachyspirales</taxon>
        <taxon>Brachyspiraceae</taxon>
        <taxon>Brachyspira</taxon>
    </lineage>
</organism>
<name>D8IE41_BRAP9</name>